<name>A0A8X7UXQ1_BRACI</name>
<gene>
    <name evidence="6" type="ORF">Bca52824_041376</name>
</gene>
<evidence type="ECO:0000256" key="2">
    <source>
        <dbReference type="ARBA" id="ARBA00022670"/>
    </source>
</evidence>
<evidence type="ECO:0000256" key="4">
    <source>
        <dbReference type="SAM" id="MobiDB-lite"/>
    </source>
</evidence>
<feature type="region of interest" description="Disordered" evidence="4">
    <location>
        <begin position="1"/>
        <end position="42"/>
    </location>
</feature>
<protein>
    <recommendedName>
        <fullName evidence="5">Ubiquitin-like protease family profile domain-containing protein</fullName>
    </recommendedName>
</protein>
<accession>A0A8X7UXQ1</accession>
<dbReference type="Pfam" id="PF02902">
    <property type="entry name" value="Peptidase_C48"/>
    <property type="match status" value="1"/>
</dbReference>
<feature type="domain" description="Ubiquitin-like protease family profile" evidence="5">
    <location>
        <begin position="314"/>
        <end position="492"/>
    </location>
</feature>
<evidence type="ECO:0000256" key="3">
    <source>
        <dbReference type="ARBA" id="ARBA00022801"/>
    </source>
</evidence>
<feature type="compositionally biased region" description="Basic and acidic residues" evidence="4">
    <location>
        <begin position="28"/>
        <end position="42"/>
    </location>
</feature>
<organism evidence="6 7">
    <name type="scientific">Brassica carinata</name>
    <name type="common">Ethiopian mustard</name>
    <name type="synonym">Abyssinian cabbage</name>
    <dbReference type="NCBI Taxonomy" id="52824"/>
    <lineage>
        <taxon>Eukaryota</taxon>
        <taxon>Viridiplantae</taxon>
        <taxon>Streptophyta</taxon>
        <taxon>Embryophyta</taxon>
        <taxon>Tracheophyta</taxon>
        <taxon>Spermatophyta</taxon>
        <taxon>Magnoliopsida</taxon>
        <taxon>eudicotyledons</taxon>
        <taxon>Gunneridae</taxon>
        <taxon>Pentapetalae</taxon>
        <taxon>rosids</taxon>
        <taxon>malvids</taxon>
        <taxon>Brassicales</taxon>
        <taxon>Brassicaceae</taxon>
        <taxon>Brassiceae</taxon>
        <taxon>Brassica</taxon>
    </lineage>
</organism>
<sequence length="500" mass="56869">MINSKHDWNNQVWGVKEATNSEFEESGEEKGEDQTTDIERGENSHVAGMLMARLMFRKKQEKACNRGAESRKKNVLCHLAASSKGNIDTDMKNFLEDPEASERTEQFEKVVTDRLGKIEAEVTQLRTTLVVTELVGKSDQASGPSMTKINSGPSTSKKGTAPSKKKAVKNQELKTADSFANLPRAKVTQSSTSDLRMGTQEFLESCMKNLPLDTFVKGLNPSQAKVEDSLDWLELPKSLKKPTDSLELLKSLKKPAVRLDDRDIELEGEDFPDRCLVFVHPADFKKMQDWQNTRTAIQIGPSMLDADQPTYYEIDAIMYVFRERTTLKRWNVDRVAFMTCVFNDLIGKDYQNFCKGIKKYTMDPLLLQYGKGELPSHGRTQMLWNVDVDRMYVPVWVNCNHWIALCISFVTRNIQVFDCGGKKKTRKWKLLRSLFLGFISTSLHNVSYVPMSGLNRLQCHCGVYTIKHIECHVLGLDISMVSDENIRGARIKIMWDHGSD</sequence>
<comment type="caution">
    <text evidence="6">The sequence shown here is derived from an EMBL/GenBank/DDBJ whole genome shotgun (WGS) entry which is preliminary data.</text>
</comment>
<dbReference type="InterPro" id="IPR003653">
    <property type="entry name" value="Peptidase_C48_C"/>
</dbReference>
<dbReference type="InterPro" id="IPR038765">
    <property type="entry name" value="Papain-like_cys_pep_sf"/>
</dbReference>
<comment type="similarity">
    <text evidence="1">Belongs to the peptidase C48 family.</text>
</comment>
<dbReference type="Proteomes" id="UP000886595">
    <property type="component" value="Unassembled WGS sequence"/>
</dbReference>
<feature type="region of interest" description="Disordered" evidence="4">
    <location>
        <begin position="139"/>
        <end position="181"/>
    </location>
</feature>
<dbReference type="GO" id="GO:0008234">
    <property type="term" value="F:cysteine-type peptidase activity"/>
    <property type="evidence" value="ECO:0007669"/>
    <property type="project" value="InterPro"/>
</dbReference>
<keyword evidence="2" id="KW-0645">Protease</keyword>
<keyword evidence="7" id="KW-1185">Reference proteome</keyword>
<dbReference type="EMBL" id="JAAMPC010000009">
    <property type="protein sequence ID" value="KAG2294707.1"/>
    <property type="molecule type" value="Genomic_DNA"/>
</dbReference>
<evidence type="ECO:0000313" key="7">
    <source>
        <dbReference type="Proteomes" id="UP000886595"/>
    </source>
</evidence>
<dbReference type="AlphaFoldDB" id="A0A8X7UXQ1"/>
<dbReference type="GO" id="GO:0006508">
    <property type="term" value="P:proteolysis"/>
    <property type="evidence" value="ECO:0007669"/>
    <property type="project" value="UniProtKB-KW"/>
</dbReference>
<reference evidence="6 7" key="1">
    <citation type="submission" date="2020-02" db="EMBL/GenBank/DDBJ databases">
        <authorList>
            <person name="Ma Q."/>
            <person name="Huang Y."/>
            <person name="Song X."/>
            <person name="Pei D."/>
        </authorList>
    </citation>
    <scope>NUCLEOTIDE SEQUENCE [LARGE SCALE GENOMIC DNA]</scope>
    <source>
        <strain evidence="6">Sxm20200214</strain>
        <tissue evidence="6">Leaf</tissue>
    </source>
</reference>
<dbReference type="SUPFAM" id="SSF54001">
    <property type="entry name" value="Cysteine proteinases"/>
    <property type="match status" value="1"/>
</dbReference>
<evidence type="ECO:0000259" key="5">
    <source>
        <dbReference type="Pfam" id="PF02902"/>
    </source>
</evidence>
<dbReference type="Gene3D" id="3.40.395.10">
    <property type="entry name" value="Adenoviral Proteinase, Chain A"/>
    <property type="match status" value="1"/>
</dbReference>
<evidence type="ECO:0000256" key="1">
    <source>
        <dbReference type="ARBA" id="ARBA00005234"/>
    </source>
</evidence>
<proteinExistence type="inferred from homology"/>
<evidence type="ECO:0000313" key="6">
    <source>
        <dbReference type="EMBL" id="KAG2294707.1"/>
    </source>
</evidence>
<keyword evidence="3" id="KW-0378">Hydrolase</keyword>
<dbReference type="OrthoDB" id="1078236at2759"/>
<feature type="compositionally biased region" description="Polar residues" evidence="4">
    <location>
        <begin position="139"/>
        <end position="158"/>
    </location>
</feature>